<dbReference type="SUPFAM" id="SSF55874">
    <property type="entry name" value="ATPase domain of HSP90 chaperone/DNA topoisomerase II/histidine kinase"/>
    <property type="match status" value="1"/>
</dbReference>
<comment type="caution">
    <text evidence="12">The sequence shown here is derived from an EMBL/GenBank/DDBJ whole genome shotgun (WGS) entry which is preliminary data.</text>
</comment>
<dbReference type="EMBL" id="SMCO01000014">
    <property type="protein sequence ID" value="TCV83781.1"/>
    <property type="molecule type" value="Genomic_DNA"/>
</dbReference>
<dbReference type="RefSeq" id="WP_124946405.1">
    <property type="nucleotide sequence ID" value="NZ_BHVT01000034.1"/>
</dbReference>
<dbReference type="InterPro" id="IPR036890">
    <property type="entry name" value="HATPase_C_sf"/>
</dbReference>
<keyword evidence="8" id="KW-1133">Transmembrane helix</keyword>
<evidence type="ECO:0000256" key="4">
    <source>
        <dbReference type="ARBA" id="ARBA00022553"/>
    </source>
</evidence>
<feature type="domain" description="HAMP" evidence="11">
    <location>
        <begin position="204"/>
        <end position="256"/>
    </location>
</feature>
<dbReference type="Gene3D" id="6.10.340.10">
    <property type="match status" value="1"/>
</dbReference>
<name>A0A4R3XXZ8_9PROT</name>
<evidence type="ECO:0000259" key="9">
    <source>
        <dbReference type="PROSITE" id="PS50109"/>
    </source>
</evidence>
<dbReference type="FunFam" id="3.30.565.10:FF:000049">
    <property type="entry name" value="Two-component sensor histidine kinase"/>
    <property type="match status" value="1"/>
</dbReference>
<dbReference type="Pfam" id="PF00512">
    <property type="entry name" value="HisKA"/>
    <property type="match status" value="1"/>
</dbReference>
<dbReference type="PROSITE" id="PS50109">
    <property type="entry name" value="HIS_KIN"/>
    <property type="match status" value="1"/>
</dbReference>
<evidence type="ECO:0000256" key="3">
    <source>
        <dbReference type="ARBA" id="ARBA00012438"/>
    </source>
</evidence>
<dbReference type="Gene3D" id="3.30.565.10">
    <property type="entry name" value="Histidine kinase-like ATPase, C-terminal domain"/>
    <property type="match status" value="1"/>
</dbReference>
<dbReference type="CDD" id="cd00156">
    <property type="entry name" value="REC"/>
    <property type="match status" value="1"/>
</dbReference>
<dbReference type="SMART" id="SM00388">
    <property type="entry name" value="HisKA"/>
    <property type="match status" value="1"/>
</dbReference>
<dbReference type="GO" id="GO:0000155">
    <property type="term" value="F:phosphorelay sensor kinase activity"/>
    <property type="evidence" value="ECO:0007669"/>
    <property type="project" value="InterPro"/>
</dbReference>
<evidence type="ECO:0000256" key="6">
    <source>
        <dbReference type="ARBA" id="ARBA00022777"/>
    </source>
</evidence>
<dbReference type="PROSITE" id="PS50885">
    <property type="entry name" value="HAMP"/>
    <property type="match status" value="1"/>
</dbReference>
<dbReference type="SUPFAM" id="SSF47384">
    <property type="entry name" value="Homodimeric domain of signal transducing histidine kinase"/>
    <property type="match status" value="1"/>
</dbReference>
<dbReference type="SMART" id="SM00387">
    <property type="entry name" value="HATPase_c"/>
    <property type="match status" value="1"/>
</dbReference>
<dbReference type="InterPro" id="IPR005467">
    <property type="entry name" value="His_kinase_dom"/>
</dbReference>
<dbReference type="InterPro" id="IPR019247">
    <property type="entry name" value="Histidine_kinase_BarA_N"/>
</dbReference>
<comment type="subcellular location">
    <subcellularLocation>
        <location evidence="2">Membrane</location>
    </subcellularLocation>
</comment>
<dbReference type="PANTHER" id="PTHR43047:SF9">
    <property type="entry name" value="HISTIDINE KINASE"/>
    <property type="match status" value="1"/>
</dbReference>
<dbReference type="EC" id="2.7.13.3" evidence="3"/>
<proteinExistence type="predicted"/>
<dbReference type="OrthoDB" id="6114847at2"/>
<keyword evidence="13" id="KW-1185">Reference proteome</keyword>
<dbReference type="SUPFAM" id="SSF52172">
    <property type="entry name" value="CheY-like"/>
    <property type="match status" value="1"/>
</dbReference>
<dbReference type="InterPro" id="IPR003660">
    <property type="entry name" value="HAMP_dom"/>
</dbReference>
<evidence type="ECO:0000256" key="5">
    <source>
        <dbReference type="ARBA" id="ARBA00022679"/>
    </source>
</evidence>
<protein>
    <recommendedName>
        <fullName evidence="3">histidine kinase</fullName>
        <ecNumber evidence="3">2.7.13.3</ecNumber>
    </recommendedName>
</protein>
<dbReference type="Pfam" id="PF00072">
    <property type="entry name" value="Response_reg"/>
    <property type="match status" value="1"/>
</dbReference>
<keyword evidence="6 12" id="KW-0418">Kinase</keyword>
<dbReference type="GO" id="GO:0005886">
    <property type="term" value="C:plasma membrane"/>
    <property type="evidence" value="ECO:0007669"/>
    <property type="project" value="TreeGrafter"/>
</dbReference>
<keyword evidence="8" id="KW-0812">Transmembrane</keyword>
<evidence type="ECO:0000256" key="7">
    <source>
        <dbReference type="PROSITE-ProRule" id="PRU00169"/>
    </source>
</evidence>
<comment type="catalytic activity">
    <reaction evidence="1">
        <text>ATP + protein L-histidine = ADP + protein N-phospho-L-histidine.</text>
        <dbReference type="EC" id="2.7.13.3"/>
    </reaction>
</comment>
<accession>A0A4R3XXZ8</accession>
<dbReference type="SMART" id="SM00448">
    <property type="entry name" value="REC"/>
    <property type="match status" value="1"/>
</dbReference>
<evidence type="ECO:0000256" key="1">
    <source>
        <dbReference type="ARBA" id="ARBA00000085"/>
    </source>
</evidence>
<dbReference type="SUPFAM" id="SSF158472">
    <property type="entry name" value="HAMP domain-like"/>
    <property type="match status" value="1"/>
</dbReference>
<reference evidence="12 13" key="1">
    <citation type="submission" date="2019-03" db="EMBL/GenBank/DDBJ databases">
        <title>Genomic Encyclopedia of Type Strains, Phase IV (KMG-IV): sequencing the most valuable type-strain genomes for metagenomic binning, comparative biology and taxonomic classification.</title>
        <authorList>
            <person name="Goeker M."/>
        </authorList>
    </citation>
    <scope>NUCLEOTIDE SEQUENCE [LARGE SCALE GENOMIC DNA]</scope>
    <source>
        <strain evidence="12 13">DSM 100309</strain>
    </source>
</reference>
<dbReference type="CDD" id="cd00082">
    <property type="entry name" value="HisKA"/>
    <property type="match status" value="1"/>
</dbReference>
<dbReference type="PROSITE" id="PS50110">
    <property type="entry name" value="RESPONSE_REGULATORY"/>
    <property type="match status" value="1"/>
</dbReference>
<dbReference type="GO" id="GO:0009927">
    <property type="term" value="F:histidine phosphotransfer kinase activity"/>
    <property type="evidence" value="ECO:0007669"/>
    <property type="project" value="TreeGrafter"/>
</dbReference>
<dbReference type="PRINTS" id="PR00344">
    <property type="entry name" value="BCTRLSENSOR"/>
</dbReference>
<dbReference type="Pfam" id="PF02518">
    <property type="entry name" value="HATPase_c"/>
    <property type="match status" value="1"/>
</dbReference>
<evidence type="ECO:0000259" key="11">
    <source>
        <dbReference type="PROSITE" id="PS50885"/>
    </source>
</evidence>
<dbReference type="InterPro" id="IPR003661">
    <property type="entry name" value="HisK_dim/P_dom"/>
</dbReference>
<dbReference type="SMART" id="SM00304">
    <property type="entry name" value="HAMP"/>
    <property type="match status" value="1"/>
</dbReference>
<keyword evidence="5" id="KW-0808">Transferase</keyword>
<evidence type="ECO:0000313" key="12">
    <source>
        <dbReference type="EMBL" id="TCV83781.1"/>
    </source>
</evidence>
<dbReference type="CDD" id="cd06225">
    <property type="entry name" value="HAMP"/>
    <property type="match status" value="1"/>
</dbReference>
<evidence type="ECO:0000256" key="8">
    <source>
        <dbReference type="SAM" id="Phobius"/>
    </source>
</evidence>
<dbReference type="Proteomes" id="UP000295367">
    <property type="component" value="Unassembled WGS sequence"/>
</dbReference>
<dbReference type="InterPro" id="IPR004358">
    <property type="entry name" value="Sig_transdc_His_kin-like_C"/>
</dbReference>
<feature type="transmembrane region" description="Helical" evidence="8">
    <location>
        <begin position="180"/>
        <end position="202"/>
    </location>
</feature>
<dbReference type="InterPro" id="IPR011006">
    <property type="entry name" value="CheY-like_superfamily"/>
</dbReference>
<feature type="domain" description="Histidine kinase" evidence="9">
    <location>
        <begin position="289"/>
        <end position="503"/>
    </location>
</feature>
<dbReference type="Gene3D" id="3.40.50.2300">
    <property type="match status" value="1"/>
</dbReference>
<feature type="domain" description="Response regulatory" evidence="10">
    <location>
        <begin position="525"/>
        <end position="642"/>
    </location>
</feature>
<feature type="transmembrane region" description="Helical" evidence="8">
    <location>
        <begin position="12"/>
        <end position="30"/>
    </location>
</feature>
<organism evidence="12 13">
    <name type="scientific">Sulfurirhabdus autotrophica</name>
    <dbReference type="NCBI Taxonomy" id="1706046"/>
    <lineage>
        <taxon>Bacteria</taxon>
        <taxon>Pseudomonadati</taxon>
        <taxon>Pseudomonadota</taxon>
        <taxon>Betaproteobacteria</taxon>
        <taxon>Nitrosomonadales</taxon>
        <taxon>Sulfuricellaceae</taxon>
        <taxon>Sulfurirhabdus</taxon>
    </lineage>
</organism>
<evidence type="ECO:0000259" key="10">
    <source>
        <dbReference type="PROSITE" id="PS50110"/>
    </source>
</evidence>
<evidence type="ECO:0000256" key="2">
    <source>
        <dbReference type="ARBA" id="ARBA00004370"/>
    </source>
</evidence>
<dbReference type="Pfam" id="PF00672">
    <property type="entry name" value="HAMP"/>
    <property type="match status" value="1"/>
</dbReference>
<dbReference type="Pfam" id="PF09984">
    <property type="entry name" value="sCache_4"/>
    <property type="match status" value="1"/>
</dbReference>
<dbReference type="InterPro" id="IPR036097">
    <property type="entry name" value="HisK_dim/P_sf"/>
</dbReference>
<sequence>MKYWKIRTRVMFLALAPATIIAVLLTLYFTNSKINDLESSLHERGMVIARHLATASEFGVVSGDATQLMNLLDATLRESDVYSAAIVDTHSNLIAGKGEAISRLVRLASASNMERIDVVDADDLLIFRSPVILIEPQSDDFLQPFSDSAAAEKISRSGSFLGVALVAMSRRHTMEMRNKMLWNGMQIVGVGLLLTWMAAAAMGRSVTRPIRKLSHAVEKLAEGYLDTRVDADSGGEILALETGVNKMAVSLQHSQEILQQSISDATGELIEQKEAAERANIAKSRFLAAASHDLRQPMHSLGLFVGALKERINYPEVSAIVSNIEASIVSMNMLFNALLDISKLDAGVVHPEPENFAINDVLDRMRMEFRPHALEKGLKFKVMPCHAIVSTDRLMLERILLNLVSNAIRYTQEGGVLVGCRRVSGEKIRIEVWDTGIGIPEASLTDVFQEFYQLGNVERDRNKGLGLGLAIVNRLGKMLNAHVAVRSVVGKGSVFSLEIPLGLKKLEGSNAAILHEKGSGKLELFVVVVDDDLIVLAGTVALLQSWGCEVLAADSGQKIVNKLLGQSRIPDVVLADYRLAQGDDGVSVIQAIQAIYSKLIPGVLISGDIESDRLRQALASGFPMLHKPVSPSKLRAMLMHISM</sequence>
<dbReference type="InterPro" id="IPR003594">
    <property type="entry name" value="HATPase_dom"/>
</dbReference>
<dbReference type="PANTHER" id="PTHR43047">
    <property type="entry name" value="TWO-COMPONENT HISTIDINE PROTEIN KINASE"/>
    <property type="match status" value="1"/>
</dbReference>
<dbReference type="AlphaFoldDB" id="A0A4R3XXZ8"/>
<keyword evidence="4 7" id="KW-0597">Phosphoprotein</keyword>
<keyword evidence="8" id="KW-0472">Membrane</keyword>
<dbReference type="Gene3D" id="1.10.287.130">
    <property type="match status" value="1"/>
</dbReference>
<evidence type="ECO:0000313" key="13">
    <source>
        <dbReference type="Proteomes" id="UP000295367"/>
    </source>
</evidence>
<dbReference type="InterPro" id="IPR001789">
    <property type="entry name" value="Sig_transdc_resp-reg_receiver"/>
</dbReference>
<gene>
    <name evidence="12" type="ORF">EDC63_11491</name>
</gene>
<feature type="modified residue" description="4-aspartylphosphate" evidence="7">
    <location>
        <position position="576"/>
    </location>
</feature>